<reference evidence="1 2" key="1">
    <citation type="submission" date="2020-06" db="EMBL/GenBank/DDBJ databases">
        <title>Actinokineospora xiongansis sp. nov., isolated from soil of Baiyangdian.</title>
        <authorList>
            <person name="Zhang X."/>
        </authorList>
    </citation>
    <scope>NUCLEOTIDE SEQUENCE [LARGE SCALE GENOMIC DNA]</scope>
    <source>
        <strain evidence="1 2">HBU206404</strain>
    </source>
</reference>
<protein>
    <recommendedName>
        <fullName evidence="3">Transcriptional regulator, AbiEi antitoxin, Type IV TA system</fullName>
    </recommendedName>
</protein>
<accession>A0ABR7LA80</accession>
<dbReference type="RefSeq" id="WP_187222567.1">
    <property type="nucleotide sequence ID" value="NZ_JABVED010000012.1"/>
</dbReference>
<name>A0ABR7LA80_9PSEU</name>
<sequence length="314" mass="34405">MESNRAVLDLDHLPSLFPHRVARASELVALGLSGRSIQHRCRQDGPWQRLQPGVVLLSDAPPVRTQRLQAALRMVGPEGVVTGREAMWLHGLPLPPMGAIHLLVPDRGPQRTDGSVTVERTHRPPDPLWRKGFATAPLARATVDACRRTPSFGEVRILVLEAVHRGGVSLDAVHDELARGSTRGTTLLRQVLGEIDRGIRLAGGRIARELVERAGLPPPQWGARLSTADDVHLGLVDAWWDDIAMAWDADIHRPWAPRTEHMVSTRAARLTAHGVVSVHTTPSRIRDDTEAVVAELRGAYRLASARPRPKVVAS</sequence>
<evidence type="ECO:0008006" key="3">
    <source>
        <dbReference type="Google" id="ProtNLM"/>
    </source>
</evidence>
<dbReference type="EMBL" id="JABVED010000012">
    <property type="protein sequence ID" value="MBC6449620.1"/>
    <property type="molecule type" value="Genomic_DNA"/>
</dbReference>
<dbReference type="Proteomes" id="UP000734823">
    <property type="component" value="Unassembled WGS sequence"/>
</dbReference>
<keyword evidence="2" id="KW-1185">Reference proteome</keyword>
<gene>
    <name evidence="1" type="ORF">GPZ80_20880</name>
</gene>
<organism evidence="1 2">
    <name type="scientific">Actinokineospora xionganensis</name>
    <dbReference type="NCBI Taxonomy" id="2684470"/>
    <lineage>
        <taxon>Bacteria</taxon>
        <taxon>Bacillati</taxon>
        <taxon>Actinomycetota</taxon>
        <taxon>Actinomycetes</taxon>
        <taxon>Pseudonocardiales</taxon>
        <taxon>Pseudonocardiaceae</taxon>
        <taxon>Actinokineospora</taxon>
    </lineage>
</organism>
<evidence type="ECO:0000313" key="2">
    <source>
        <dbReference type="Proteomes" id="UP000734823"/>
    </source>
</evidence>
<proteinExistence type="predicted"/>
<evidence type="ECO:0000313" key="1">
    <source>
        <dbReference type="EMBL" id="MBC6449620.1"/>
    </source>
</evidence>
<comment type="caution">
    <text evidence="1">The sequence shown here is derived from an EMBL/GenBank/DDBJ whole genome shotgun (WGS) entry which is preliminary data.</text>
</comment>